<dbReference type="Gene3D" id="2.60.120.260">
    <property type="entry name" value="Galactose-binding domain-like"/>
    <property type="match status" value="1"/>
</dbReference>
<evidence type="ECO:0000313" key="3">
    <source>
        <dbReference type="Proteomes" id="UP000294901"/>
    </source>
</evidence>
<dbReference type="GO" id="GO:0016787">
    <property type="term" value="F:hydrolase activity"/>
    <property type="evidence" value="ECO:0007669"/>
    <property type="project" value="UniProtKB-KW"/>
</dbReference>
<dbReference type="RefSeq" id="WP_243755156.1">
    <property type="nucleotide sequence ID" value="NZ_SNWR01000001.1"/>
</dbReference>
<dbReference type="InterPro" id="IPR017853">
    <property type="entry name" value="GH"/>
</dbReference>
<evidence type="ECO:0000313" key="2">
    <source>
        <dbReference type="EMBL" id="TDO41043.1"/>
    </source>
</evidence>
<protein>
    <submittedName>
        <fullName evidence="2">Cellulase (Glycosyl hydrolase family 5)</fullName>
    </submittedName>
</protein>
<name>A0A4R6JW90_9ACTN</name>
<reference evidence="2 3" key="1">
    <citation type="submission" date="2019-03" db="EMBL/GenBank/DDBJ databases">
        <title>Sequencing the genomes of 1000 actinobacteria strains.</title>
        <authorList>
            <person name="Klenk H.-P."/>
        </authorList>
    </citation>
    <scope>NUCLEOTIDE SEQUENCE [LARGE SCALE GENOMIC DNA]</scope>
    <source>
        <strain evidence="2 3">DSM 43805</strain>
    </source>
</reference>
<evidence type="ECO:0000256" key="1">
    <source>
        <dbReference type="SAM" id="SignalP"/>
    </source>
</evidence>
<organism evidence="2 3">
    <name type="scientific">Paractinoplanes brasiliensis</name>
    <dbReference type="NCBI Taxonomy" id="52695"/>
    <lineage>
        <taxon>Bacteria</taxon>
        <taxon>Bacillati</taxon>
        <taxon>Actinomycetota</taxon>
        <taxon>Actinomycetes</taxon>
        <taxon>Micromonosporales</taxon>
        <taxon>Micromonosporaceae</taxon>
        <taxon>Paractinoplanes</taxon>
    </lineage>
</organism>
<feature type="signal peptide" evidence="1">
    <location>
        <begin position="1"/>
        <end position="28"/>
    </location>
</feature>
<feature type="chain" id="PRO_5020188546" evidence="1">
    <location>
        <begin position="29"/>
        <end position="517"/>
    </location>
</feature>
<dbReference type="EMBL" id="SNWR01000001">
    <property type="protein sequence ID" value="TDO41043.1"/>
    <property type="molecule type" value="Genomic_DNA"/>
</dbReference>
<proteinExistence type="predicted"/>
<sequence>MFSPRRRAALLASSLLLGAALPCTPATAATSTATKSVMKTSATPVKTTAPKPAVKAAETPAVPTLASRLAAVTTAKSINYYPVDGSWTWMWMHWDPNRIDADLAKAAALGADNVRIIIFPTTFGWPKPYDGYQQRLAQFVNMAAARGMTVKFTLFDWWNGYNEVQNSIDWANTVLKRYRDDKRVLSVELQNEFNAGNSAAVAWARKMVPAMRSSFPTMPLTFSVDGTSGAPGMAKIKTALASTPIDYYDFHMYGNSERALSIIQNARATVAPYPMVIGETGLNTLQNTEGEQAAYLGRVFEAAKAAGVRSVAPWTLNDFATGSIPSSAVSRIPAQYNFGLHRVDGSAKPAAAAVKAGWTGAAMPASLMDPSFEAGVNQTPWRAYMPELGLAVKTQSMARTGKWSVSLTNTGKTSAGSPSYRVSPIAPVKAGQKWHGEVWARGNATTGTTQIALSWFDAGDKWLGGASSNWLPNGTVGWTKLVVDGVAPAGSASLQVHLKSGANTGTVWFDDAVISVS</sequence>
<keyword evidence="2" id="KW-0378">Hydrolase</keyword>
<keyword evidence="3" id="KW-1185">Reference proteome</keyword>
<dbReference type="SUPFAM" id="SSF51445">
    <property type="entry name" value="(Trans)glycosidases"/>
    <property type="match status" value="1"/>
</dbReference>
<accession>A0A4R6JW90</accession>
<dbReference type="Gene3D" id="3.20.20.80">
    <property type="entry name" value="Glycosidases"/>
    <property type="match status" value="1"/>
</dbReference>
<gene>
    <name evidence="2" type="ORF">C8E87_4769</name>
</gene>
<dbReference type="Proteomes" id="UP000294901">
    <property type="component" value="Unassembled WGS sequence"/>
</dbReference>
<comment type="caution">
    <text evidence="2">The sequence shown here is derived from an EMBL/GenBank/DDBJ whole genome shotgun (WGS) entry which is preliminary data.</text>
</comment>
<keyword evidence="1" id="KW-0732">Signal</keyword>
<dbReference type="AlphaFoldDB" id="A0A4R6JW90"/>